<feature type="transmembrane region" description="Helical" evidence="6">
    <location>
        <begin position="47"/>
        <end position="67"/>
    </location>
</feature>
<dbReference type="PANTHER" id="PTHR31310">
    <property type="match status" value="1"/>
</dbReference>
<dbReference type="eggNOG" id="COG3266">
    <property type="taxonomic scope" value="Bacteria"/>
</dbReference>
<evidence type="ECO:0000313" key="9">
    <source>
        <dbReference type="Proteomes" id="UP000002484"/>
    </source>
</evidence>
<evidence type="ECO:0000256" key="2">
    <source>
        <dbReference type="ARBA" id="ARBA00022692"/>
    </source>
</evidence>
<feature type="transmembrane region" description="Helical" evidence="6">
    <location>
        <begin position="217"/>
        <end position="235"/>
    </location>
</feature>
<evidence type="ECO:0000256" key="3">
    <source>
        <dbReference type="ARBA" id="ARBA00022989"/>
    </source>
</evidence>
<keyword evidence="4 6" id="KW-0472">Membrane</keyword>
<evidence type="ECO:0000256" key="5">
    <source>
        <dbReference type="SAM" id="MobiDB-lite"/>
    </source>
</evidence>
<dbReference type="InterPro" id="IPR052185">
    <property type="entry name" value="IPC_Synthase-Related"/>
</dbReference>
<feature type="transmembrane region" description="Helical" evidence="6">
    <location>
        <begin position="185"/>
        <end position="205"/>
    </location>
</feature>
<keyword evidence="2 6" id="KW-0812">Transmembrane</keyword>
<dbReference type="EMBL" id="CP002299">
    <property type="protein sequence ID" value="ADP83169.1"/>
    <property type="molecule type" value="Genomic_DNA"/>
</dbReference>
<feature type="domain" description="Inositolphosphotransferase Aur1/Ipt1" evidence="7">
    <location>
        <begin position="74"/>
        <end position="251"/>
    </location>
</feature>
<evidence type="ECO:0000256" key="6">
    <source>
        <dbReference type="SAM" id="Phobius"/>
    </source>
</evidence>
<dbReference type="InParanoid" id="E3J6U9"/>
<protein>
    <recommendedName>
        <fullName evidence="7">Inositolphosphotransferase Aur1/Ipt1 domain-containing protein</fullName>
    </recommendedName>
</protein>
<feature type="transmembrane region" description="Helical" evidence="6">
    <location>
        <begin position="241"/>
        <end position="259"/>
    </location>
</feature>
<dbReference type="Pfam" id="PF14378">
    <property type="entry name" value="PAP2_3"/>
    <property type="match status" value="1"/>
</dbReference>
<gene>
    <name evidence="8" type="ordered locus">FraEuI1c_5180</name>
</gene>
<keyword evidence="9" id="KW-1185">Reference proteome</keyword>
<dbReference type="Proteomes" id="UP000002484">
    <property type="component" value="Chromosome"/>
</dbReference>
<dbReference type="InterPro" id="IPR026841">
    <property type="entry name" value="Aur1/Ipt1"/>
</dbReference>
<reference evidence="8 9" key="1">
    <citation type="submission" date="2010-10" db="EMBL/GenBank/DDBJ databases">
        <title>Complete sequence of Frankia sp. EuI1c.</title>
        <authorList>
            <consortium name="US DOE Joint Genome Institute"/>
            <person name="Lucas S."/>
            <person name="Copeland A."/>
            <person name="Lapidus A."/>
            <person name="Cheng J.-F."/>
            <person name="Bruce D."/>
            <person name="Goodwin L."/>
            <person name="Pitluck S."/>
            <person name="Chertkov O."/>
            <person name="Detter J.C."/>
            <person name="Han C."/>
            <person name="Tapia R."/>
            <person name="Land M."/>
            <person name="Hauser L."/>
            <person name="Jeffries C."/>
            <person name="Kyrpides N."/>
            <person name="Ivanova N."/>
            <person name="Mikhailova N."/>
            <person name="Beauchemin N."/>
            <person name="Sen A."/>
            <person name="Sur S.A."/>
            <person name="Gtari M."/>
            <person name="Wall L."/>
            <person name="Tisa L."/>
            <person name="Woyke T."/>
        </authorList>
    </citation>
    <scope>NUCLEOTIDE SEQUENCE [LARGE SCALE GENOMIC DNA]</scope>
    <source>
        <strain evidence="9">DSM 45817 / CECT 9037 / EuI1c</strain>
    </source>
</reference>
<dbReference type="KEGG" id="fri:FraEuI1c_5180"/>
<feature type="transmembrane region" description="Helical" evidence="6">
    <location>
        <begin position="6"/>
        <end position="26"/>
    </location>
</feature>
<dbReference type="CDD" id="cd03386">
    <property type="entry name" value="PAP2_Aur1_like"/>
    <property type="match status" value="1"/>
</dbReference>
<feature type="transmembrane region" description="Helical" evidence="6">
    <location>
        <begin position="138"/>
        <end position="156"/>
    </location>
</feature>
<sequence length="301" mass="33128" precursor="true">MLILTWQAAVVVAGVLLAAALTCAVVNHFRPHRALEIVSAAARESGIILALFGLWQVVRILAITRVAGGIRNGEWLWHTEQRLRLPSELGLERFMLRHESALRLANTFYSNVHFPAMIAFLCWLFIRHRACYPSARNTIVLLTGSCLLIQVFLPVAPPRMLTSVGFVDEAVQLGQSVYGEFGSGVAAQLSAMPSVHVAWAFLIAVEVIRVSPSRWRWLIVVHPVLTTFVVVVTANHYWADGIVAVVLLALAELGSWAIAEGRRRHWPAGTLPAWPRQRVGQSQPSGVPGSRTSTDEWAVNG</sequence>
<keyword evidence="3 6" id="KW-1133">Transmembrane helix</keyword>
<organism evidence="8 9">
    <name type="scientific">Pseudofrankia inefficax (strain DSM 45817 / CECT 9037 / DDB 130130 / EuI1c)</name>
    <name type="common">Frankia inefficax</name>
    <dbReference type="NCBI Taxonomy" id="298654"/>
    <lineage>
        <taxon>Bacteria</taxon>
        <taxon>Bacillati</taxon>
        <taxon>Actinomycetota</taxon>
        <taxon>Actinomycetes</taxon>
        <taxon>Frankiales</taxon>
        <taxon>Frankiaceae</taxon>
        <taxon>Pseudofrankia</taxon>
    </lineage>
</organism>
<accession>E3J6U9</accession>
<feature type="transmembrane region" description="Helical" evidence="6">
    <location>
        <begin position="108"/>
        <end position="126"/>
    </location>
</feature>
<proteinExistence type="predicted"/>
<dbReference type="AlphaFoldDB" id="E3J6U9"/>
<comment type="subcellular location">
    <subcellularLocation>
        <location evidence="1">Membrane</location>
        <topology evidence="1">Multi-pass membrane protein</topology>
    </subcellularLocation>
</comment>
<evidence type="ECO:0000256" key="1">
    <source>
        <dbReference type="ARBA" id="ARBA00004141"/>
    </source>
</evidence>
<evidence type="ECO:0000259" key="7">
    <source>
        <dbReference type="Pfam" id="PF14378"/>
    </source>
</evidence>
<evidence type="ECO:0000313" key="8">
    <source>
        <dbReference type="EMBL" id="ADP83169.1"/>
    </source>
</evidence>
<dbReference type="HOGENOM" id="CLU_056733_1_0_11"/>
<name>E3J6U9_PSEI1</name>
<dbReference type="STRING" id="298654.FraEuI1c_5180"/>
<dbReference type="RefSeq" id="WP_013426287.1">
    <property type="nucleotide sequence ID" value="NC_014666.1"/>
</dbReference>
<feature type="region of interest" description="Disordered" evidence="5">
    <location>
        <begin position="276"/>
        <end position="301"/>
    </location>
</feature>
<dbReference type="GO" id="GO:0016020">
    <property type="term" value="C:membrane"/>
    <property type="evidence" value="ECO:0007669"/>
    <property type="project" value="UniProtKB-SubCell"/>
</dbReference>
<evidence type="ECO:0000256" key="4">
    <source>
        <dbReference type="ARBA" id="ARBA00023136"/>
    </source>
</evidence>
<dbReference type="PANTHER" id="PTHR31310:SF7">
    <property type="entry name" value="PA-PHOSPHATASE RELATED-FAMILY PROTEIN DDB_G0268928"/>
    <property type="match status" value="1"/>
</dbReference>